<dbReference type="EMBL" id="CP021059">
    <property type="protein sequence ID" value="ARQ07221.1"/>
    <property type="molecule type" value="Genomic_DNA"/>
</dbReference>
<dbReference type="KEGG" id="mcak:MCCS_15810"/>
<dbReference type="Proteomes" id="UP000194154">
    <property type="component" value="Chromosome"/>
</dbReference>
<proteinExistence type="predicted"/>
<accession>A0A1W7ACD7</accession>
<evidence type="ECO:0000313" key="1">
    <source>
        <dbReference type="EMBL" id="ARQ07221.1"/>
    </source>
</evidence>
<gene>
    <name evidence="1" type="ORF">MCCS_15810</name>
</gene>
<name>A0A1W7ACD7_9STAP</name>
<organism evidence="1 2">
    <name type="scientific">Macrococcoides canis</name>
    <dbReference type="NCBI Taxonomy" id="1855823"/>
    <lineage>
        <taxon>Bacteria</taxon>
        <taxon>Bacillati</taxon>
        <taxon>Bacillota</taxon>
        <taxon>Bacilli</taxon>
        <taxon>Bacillales</taxon>
        <taxon>Staphylococcaceae</taxon>
        <taxon>Macrococcoides</taxon>
    </lineage>
</organism>
<keyword evidence="2" id="KW-1185">Reference proteome</keyword>
<dbReference type="AlphaFoldDB" id="A0A1W7ACD7"/>
<reference evidence="1 2" key="1">
    <citation type="journal article" date="2017" name="Int. J. Syst. Evol. Microbiol.">
        <title>Macrococcus canis sp. nov., a skin bacterium associated with infections in dogs.</title>
        <authorList>
            <person name="Gobeli Brawand S."/>
            <person name="Cotting K."/>
            <person name="Gomez-Sanz E."/>
            <person name="Collaud A."/>
            <person name="Thomann A."/>
            <person name="Brodard I."/>
            <person name="Rodriguez-Campos S."/>
            <person name="Strauss C."/>
            <person name="Perreten V."/>
        </authorList>
    </citation>
    <scope>NUCLEOTIDE SEQUENCE [LARGE SCALE GENOMIC DNA]</scope>
    <source>
        <strain evidence="1 2">KM45013</strain>
    </source>
</reference>
<dbReference type="STRING" id="1855823.MCCS_15810"/>
<evidence type="ECO:0000313" key="2">
    <source>
        <dbReference type="Proteomes" id="UP000194154"/>
    </source>
</evidence>
<sequence length="34" mass="3789">MIFIMALAVIATAIIGFVIYNDTEVDYAPNQEIE</sequence>
<protein>
    <submittedName>
        <fullName evidence="1">Uncharacterized protein</fullName>
    </submittedName>
</protein>